<feature type="compositionally biased region" description="Basic residues" evidence="1">
    <location>
        <begin position="1"/>
        <end position="18"/>
    </location>
</feature>
<evidence type="ECO:0000259" key="2">
    <source>
        <dbReference type="Pfam" id="PF03061"/>
    </source>
</evidence>
<dbReference type="Proteomes" id="UP000564378">
    <property type="component" value="Unassembled WGS sequence"/>
</dbReference>
<dbReference type="SUPFAM" id="SSF54637">
    <property type="entry name" value="Thioesterase/thiol ester dehydrase-isomerase"/>
    <property type="match status" value="1"/>
</dbReference>
<dbReference type="AlphaFoldDB" id="A0A842HXC5"/>
<dbReference type="InterPro" id="IPR006683">
    <property type="entry name" value="Thioestr_dom"/>
</dbReference>
<evidence type="ECO:0000313" key="4">
    <source>
        <dbReference type="Proteomes" id="UP000564378"/>
    </source>
</evidence>
<evidence type="ECO:0000313" key="3">
    <source>
        <dbReference type="EMBL" id="MBC2778798.1"/>
    </source>
</evidence>
<sequence length="176" mass="19508">MSAPRGCRRRGRSPRPRRCWSSAVSDGDPDAAFLYEPDEENPGWFTWELSDPSRFNALLGPMRVRQEDDGTVRVRIYPEHVHSNLSNAVHGAVTLGLIDISMFAASRMFGLIEAGTAVTLDLSTQFIGRGEIGQPLDSVVELLRETGRLLFLRGLVVQGDERVAGFAGTIRKPTRR</sequence>
<dbReference type="Pfam" id="PF03061">
    <property type="entry name" value="4HBT"/>
    <property type="match status" value="1"/>
</dbReference>
<dbReference type="InterPro" id="IPR029069">
    <property type="entry name" value="HotDog_dom_sf"/>
</dbReference>
<dbReference type="GO" id="GO:0016790">
    <property type="term" value="F:thiolester hydrolase activity"/>
    <property type="evidence" value="ECO:0007669"/>
    <property type="project" value="UniProtKB-ARBA"/>
</dbReference>
<accession>A0A842HXC5</accession>
<name>A0A842HXC5_9SPHN</name>
<organism evidence="3 4">
    <name type="scientific">Parasphingopyxis marina</name>
    <dbReference type="NCBI Taxonomy" id="2761622"/>
    <lineage>
        <taxon>Bacteria</taxon>
        <taxon>Pseudomonadati</taxon>
        <taxon>Pseudomonadota</taxon>
        <taxon>Alphaproteobacteria</taxon>
        <taxon>Sphingomonadales</taxon>
        <taxon>Sphingomonadaceae</taxon>
        <taxon>Parasphingopyxis</taxon>
    </lineage>
</organism>
<reference evidence="3 4" key="1">
    <citation type="submission" date="2020-08" db="EMBL/GenBank/DDBJ databases">
        <title>Draft genome sequence of Parasphingopyxis sp. GrpM-11.</title>
        <authorList>
            <person name="Oh J."/>
            <person name="Roh D.-H."/>
        </authorList>
    </citation>
    <scope>NUCLEOTIDE SEQUENCE [LARGE SCALE GENOMIC DNA]</scope>
    <source>
        <strain evidence="3 4">GrpM-11</strain>
    </source>
</reference>
<dbReference type="EMBL" id="JACJVJ010000002">
    <property type="protein sequence ID" value="MBC2778798.1"/>
    <property type="molecule type" value="Genomic_DNA"/>
</dbReference>
<proteinExistence type="predicted"/>
<feature type="domain" description="Thioesterase" evidence="2">
    <location>
        <begin position="88"/>
        <end position="163"/>
    </location>
</feature>
<protein>
    <submittedName>
        <fullName evidence="3">PaaI family thioesterase</fullName>
    </submittedName>
</protein>
<keyword evidence="4" id="KW-1185">Reference proteome</keyword>
<evidence type="ECO:0000256" key="1">
    <source>
        <dbReference type="SAM" id="MobiDB-lite"/>
    </source>
</evidence>
<comment type="caution">
    <text evidence="3">The sequence shown here is derived from an EMBL/GenBank/DDBJ whole genome shotgun (WGS) entry which is preliminary data.</text>
</comment>
<dbReference type="Gene3D" id="3.10.129.10">
    <property type="entry name" value="Hotdog Thioesterase"/>
    <property type="match status" value="1"/>
</dbReference>
<feature type="region of interest" description="Disordered" evidence="1">
    <location>
        <begin position="1"/>
        <end position="24"/>
    </location>
</feature>
<dbReference type="CDD" id="cd03443">
    <property type="entry name" value="PaaI_thioesterase"/>
    <property type="match status" value="1"/>
</dbReference>
<gene>
    <name evidence="3" type="ORF">H6P80_14330</name>
</gene>